<evidence type="ECO:0000259" key="8">
    <source>
        <dbReference type="Pfam" id="PF10502"/>
    </source>
</evidence>
<evidence type="ECO:0000256" key="7">
    <source>
        <dbReference type="RuleBase" id="RU362042"/>
    </source>
</evidence>
<comment type="caution">
    <text evidence="9">The sequence shown here is derived from an EMBL/GenBank/DDBJ whole genome shotgun (WGS) entry which is preliminary data.</text>
</comment>
<evidence type="ECO:0000313" key="10">
    <source>
        <dbReference type="Proteomes" id="UP000293638"/>
    </source>
</evidence>
<dbReference type="OrthoDB" id="9815782at2"/>
<dbReference type="AlphaFoldDB" id="A0A4Q7NR95"/>
<dbReference type="Pfam" id="PF10502">
    <property type="entry name" value="Peptidase_S26"/>
    <property type="match status" value="1"/>
</dbReference>
<reference evidence="9 10" key="1">
    <citation type="submission" date="2019-02" db="EMBL/GenBank/DDBJ databases">
        <title>Genomic Encyclopedia of Type Strains, Phase IV (KMG-IV): sequencing the most valuable type-strain genomes for metagenomic binning, comparative biology and taxonomic classification.</title>
        <authorList>
            <person name="Goeker M."/>
        </authorList>
    </citation>
    <scope>NUCLEOTIDE SEQUENCE [LARGE SCALE GENOMIC DNA]</scope>
    <source>
        <strain evidence="9 10">DSM 45622</strain>
    </source>
</reference>
<evidence type="ECO:0000256" key="4">
    <source>
        <dbReference type="ARBA" id="ARBA00013208"/>
    </source>
</evidence>
<keyword evidence="5 7" id="KW-0378">Hydrolase</keyword>
<dbReference type="SUPFAM" id="SSF51306">
    <property type="entry name" value="LexA/Signal peptidase"/>
    <property type="match status" value="1"/>
</dbReference>
<feature type="domain" description="Peptidase S26" evidence="8">
    <location>
        <begin position="16"/>
        <end position="178"/>
    </location>
</feature>
<protein>
    <recommendedName>
        <fullName evidence="4 7">Signal peptidase I</fullName>
        <ecNumber evidence="4 7">3.4.21.89</ecNumber>
    </recommendedName>
</protein>
<evidence type="ECO:0000256" key="6">
    <source>
        <dbReference type="PIRSR" id="PIRSR600223-1"/>
    </source>
</evidence>
<dbReference type="PANTHER" id="PTHR43390">
    <property type="entry name" value="SIGNAL PEPTIDASE I"/>
    <property type="match status" value="1"/>
</dbReference>
<evidence type="ECO:0000256" key="3">
    <source>
        <dbReference type="ARBA" id="ARBA00009370"/>
    </source>
</evidence>
<dbReference type="Proteomes" id="UP000293638">
    <property type="component" value="Unassembled WGS sequence"/>
</dbReference>
<comment type="similarity">
    <text evidence="3 7">Belongs to the peptidase S26 family.</text>
</comment>
<dbReference type="InterPro" id="IPR036286">
    <property type="entry name" value="LexA/Signal_pep-like_sf"/>
</dbReference>
<accession>A0A4Q7NR95</accession>
<feature type="active site" evidence="6">
    <location>
        <position position="96"/>
    </location>
</feature>
<dbReference type="GO" id="GO:0004252">
    <property type="term" value="F:serine-type endopeptidase activity"/>
    <property type="evidence" value="ECO:0007669"/>
    <property type="project" value="InterPro"/>
</dbReference>
<evidence type="ECO:0000256" key="2">
    <source>
        <dbReference type="ARBA" id="ARBA00004401"/>
    </source>
</evidence>
<dbReference type="InterPro" id="IPR019533">
    <property type="entry name" value="Peptidase_S26"/>
</dbReference>
<organism evidence="9 10">
    <name type="scientific">Motilibacter rhizosphaerae</name>
    <dbReference type="NCBI Taxonomy" id="598652"/>
    <lineage>
        <taxon>Bacteria</taxon>
        <taxon>Bacillati</taxon>
        <taxon>Actinomycetota</taxon>
        <taxon>Actinomycetes</taxon>
        <taxon>Motilibacterales</taxon>
        <taxon>Motilibacteraceae</taxon>
        <taxon>Motilibacter</taxon>
    </lineage>
</organism>
<gene>
    <name evidence="9" type="ORF">EV189_2573</name>
</gene>
<dbReference type="NCBIfam" id="TIGR02227">
    <property type="entry name" value="sigpep_I_bact"/>
    <property type="match status" value="1"/>
</dbReference>
<comment type="subcellular location">
    <subcellularLocation>
        <location evidence="2">Cell membrane</location>
        <topology evidence="2">Single-pass type II membrane protein</topology>
    </subcellularLocation>
    <subcellularLocation>
        <location evidence="7">Membrane</location>
        <topology evidence="7">Single-pass type II membrane protein</topology>
    </subcellularLocation>
</comment>
<dbReference type="CDD" id="cd06530">
    <property type="entry name" value="S26_SPase_I"/>
    <property type="match status" value="1"/>
</dbReference>
<dbReference type="InterPro" id="IPR000223">
    <property type="entry name" value="Pept_S26A_signal_pept_1"/>
</dbReference>
<dbReference type="PRINTS" id="PR00727">
    <property type="entry name" value="LEADERPTASE"/>
</dbReference>
<comment type="catalytic activity">
    <reaction evidence="1 7">
        <text>Cleavage of hydrophobic, N-terminal signal or leader sequences from secreted and periplasmic proteins.</text>
        <dbReference type="EC" id="3.4.21.89"/>
    </reaction>
</comment>
<dbReference type="GO" id="GO:0009003">
    <property type="term" value="F:signal peptidase activity"/>
    <property type="evidence" value="ECO:0007669"/>
    <property type="project" value="UniProtKB-EC"/>
</dbReference>
<evidence type="ECO:0000256" key="1">
    <source>
        <dbReference type="ARBA" id="ARBA00000677"/>
    </source>
</evidence>
<dbReference type="EMBL" id="SGXD01000003">
    <property type="protein sequence ID" value="RZS87150.1"/>
    <property type="molecule type" value="Genomic_DNA"/>
</dbReference>
<dbReference type="EC" id="3.4.21.89" evidence="4 7"/>
<keyword evidence="7" id="KW-0645">Protease</keyword>
<dbReference type="Gene3D" id="2.10.109.10">
    <property type="entry name" value="Umud Fragment, subunit A"/>
    <property type="match status" value="1"/>
</dbReference>
<dbReference type="PANTHER" id="PTHR43390:SF1">
    <property type="entry name" value="CHLOROPLAST PROCESSING PEPTIDASE"/>
    <property type="match status" value="1"/>
</dbReference>
<dbReference type="RefSeq" id="WP_130493316.1">
    <property type="nucleotide sequence ID" value="NZ_SGXD01000003.1"/>
</dbReference>
<sequence>MPAASPDRSLLLRGAVVAVLGVAAAAGSRTWLVQAFSIPSESMERTLHGCAGCSGNDRVLVEKVTRRVSGVRRGEVVVFRTTGTAYAALGERDVVKRVVGLPGDTVACCDVQGRVTVDGRGLAEPYVYEDDHRRFGPVVVPAGQMWVMGDHRSDSRDSRSVGPVPEGNVVGRAVLRFWPPSRAGLL</sequence>
<dbReference type="GO" id="GO:0005886">
    <property type="term" value="C:plasma membrane"/>
    <property type="evidence" value="ECO:0007669"/>
    <property type="project" value="UniProtKB-SubCell"/>
</dbReference>
<dbReference type="PROSITE" id="PS00761">
    <property type="entry name" value="SPASE_I_3"/>
    <property type="match status" value="1"/>
</dbReference>
<keyword evidence="10" id="KW-1185">Reference proteome</keyword>
<proteinExistence type="inferred from homology"/>
<feature type="active site" evidence="6">
    <location>
        <position position="42"/>
    </location>
</feature>
<evidence type="ECO:0000256" key="5">
    <source>
        <dbReference type="ARBA" id="ARBA00022801"/>
    </source>
</evidence>
<evidence type="ECO:0000313" key="9">
    <source>
        <dbReference type="EMBL" id="RZS87150.1"/>
    </source>
</evidence>
<dbReference type="GO" id="GO:0006465">
    <property type="term" value="P:signal peptide processing"/>
    <property type="evidence" value="ECO:0007669"/>
    <property type="project" value="InterPro"/>
</dbReference>
<dbReference type="InterPro" id="IPR019758">
    <property type="entry name" value="Pept_S26A_signal_pept_1_CS"/>
</dbReference>
<name>A0A4Q7NR95_9ACTN</name>